<organism evidence="3 4">
    <name type="scientific">Nonlabens ponticola</name>
    <dbReference type="NCBI Taxonomy" id="2496866"/>
    <lineage>
        <taxon>Bacteria</taxon>
        <taxon>Pseudomonadati</taxon>
        <taxon>Bacteroidota</taxon>
        <taxon>Flavobacteriia</taxon>
        <taxon>Flavobacteriales</taxon>
        <taxon>Flavobacteriaceae</taxon>
        <taxon>Nonlabens</taxon>
    </lineage>
</organism>
<dbReference type="AlphaFoldDB" id="A0A3S9MZC8"/>
<dbReference type="EMBL" id="CP034549">
    <property type="protein sequence ID" value="AZQ44499.1"/>
    <property type="molecule type" value="Genomic_DNA"/>
</dbReference>
<evidence type="ECO:0000313" key="3">
    <source>
        <dbReference type="EMBL" id="AZQ44499.1"/>
    </source>
</evidence>
<feature type="transmembrane region" description="Helical" evidence="1">
    <location>
        <begin position="609"/>
        <end position="631"/>
    </location>
</feature>
<name>A0A3S9MZC8_9FLAO</name>
<dbReference type="KEGG" id="noj:EJ995_09685"/>
<dbReference type="OrthoDB" id="9810200at2"/>
<dbReference type="NCBIfam" id="TIGR02226">
    <property type="entry name" value="two_anch"/>
    <property type="match status" value="1"/>
</dbReference>
<evidence type="ECO:0000256" key="1">
    <source>
        <dbReference type="SAM" id="Phobius"/>
    </source>
</evidence>
<dbReference type="RefSeq" id="WP_126447996.1">
    <property type="nucleotide sequence ID" value="NZ_CP034549.1"/>
</dbReference>
<feature type="transmembrane region" description="Helical" evidence="1">
    <location>
        <begin position="6"/>
        <end position="24"/>
    </location>
</feature>
<dbReference type="Pfam" id="PF07584">
    <property type="entry name" value="BatA"/>
    <property type="match status" value="1"/>
</dbReference>
<dbReference type="Proteomes" id="UP000279600">
    <property type="component" value="Chromosome"/>
</dbReference>
<keyword evidence="1" id="KW-0812">Transmembrane</keyword>
<keyword evidence="4" id="KW-1185">Reference proteome</keyword>
<dbReference type="PANTHER" id="PTHR37464:SF1">
    <property type="entry name" value="BLL2463 PROTEIN"/>
    <property type="match status" value="1"/>
</dbReference>
<keyword evidence="1" id="KW-1133">Transmembrane helix</keyword>
<reference evidence="3 4" key="1">
    <citation type="submission" date="2018-12" db="EMBL/GenBank/DDBJ databases">
        <title>Complete genome of Nonlabens sp. MJ115.</title>
        <authorList>
            <person name="Choi H.S."/>
            <person name="Jung J."/>
        </authorList>
    </citation>
    <scope>NUCLEOTIDE SEQUENCE [LARGE SCALE GENOMIC DNA]</scope>
    <source>
        <strain evidence="3 4">MJ115</strain>
    </source>
</reference>
<proteinExistence type="predicted"/>
<accession>A0A3S9MZC8</accession>
<protein>
    <submittedName>
        <fullName evidence="3">Alpha-1-antitrypsin</fullName>
    </submittedName>
</protein>
<dbReference type="InterPro" id="IPR011933">
    <property type="entry name" value="Double_TM_dom"/>
</dbReference>
<dbReference type="PANTHER" id="PTHR37464">
    <property type="entry name" value="BLL2463 PROTEIN"/>
    <property type="match status" value="1"/>
</dbReference>
<gene>
    <name evidence="3" type="ORF">EJ995_09685</name>
</gene>
<evidence type="ECO:0000313" key="4">
    <source>
        <dbReference type="Proteomes" id="UP000279600"/>
    </source>
</evidence>
<keyword evidence="1" id="KW-0472">Membrane</keyword>
<feature type="domain" description="Aerotolerance regulator N-terminal" evidence="2">
    <location>
        <begin position="1"/>
        <end position="76"/>
    </location>
</feature>
<feature type="transmembrane region" description="Helical" evidence="1">
    <location>
        <begin position="56"/>
        <end position="78"/>
    </location>
</feature>
<sequence>MLFKYPAVLYGLFFLLLPILIHLFQLRRFKKKAFTNVAFLKPLVTQTRKSRSLKKWLVLLTRLLAAACIIIAFAQPFFSNPEIETSKGDLIIYLDDSASMERQGKDGKLLQEAIRELLEHLDPSQTFTLFTNKEEFPAVNKTQIANQLQRIKATGVSLSPEDVILKANNLAGRESQNTQFLWISDFQQLDNESFPDSTYTLQTSLVALKPQESNNISIDSAFIKDKSISETIIEVQLSADNETDKPVTLSLSNTSSLIAKSTTTINSGKGVASFSLPANEQFIGNILIEDNSMTFDNVVHLAINKNSKVKVLHVNDSPSDFLNRIFTADEFEYVTTTSNKLNYNLIKDQQVVVLNEVGNIPTALVSQINSFTRSGGVVLLIPPSNQHNYDQFTAVSSSEIVNQGNKITSINFDHPLLQGVFNKRIQNFQYPSVNSTSIQSNSRNKILSYADGSPFLYQSGNIYVFTAALNQENSNFQNSPLIVPVIYNIGLSTSNKQQLYVGMDRQTAINIPTTVQDDQVLELTRNDVTIIPPQRAYDSYVQIETGQEIPVAGIYDVRNGDNVVYNIAYNENRIENTQNTYNLSSLENVETDIASVLIKRNENALESTLWKWFLMGGLLFLIVELLILKFVK</sequence>
<evidence type="ECO:0000259" key="2">
    <source>
        <dbReference type="Pfam" id="PF07584"/>
    </source>
</evidence>
<dbReference type="InterPro" id="IPR024163">
    <property type="entry name" value="Aerotolerance_reg_N"/>
</dbReference>